<organism evidence="6 7">
    <name type="scientific">Insulibacter thermoxylanivorax</name>
    <dbReference type="NCBI Taxonomy" id="2749268"/>
    <lineage>
        <taxon>Bacteria</taxon>
        <taxon>Bacillati</taxon>
        <taxon>Bacillota</taxon>
        <taxon>Bacilli</taxon>
        <taxon>Bacillales</taxon>
        <taxon>Paenibacillaceae</taxon>
        <taxon>Insulibacter</taxon>
    </lineage>
</organism>
<name>A0A916VFP8_9BACL</name>
<evidence type="ECO:0000256" key="4">
    <source>
        <dbReference type="PROSITE-ProRule" id="PRU00335"/>
    </source>
</evidence>
<dbReference type="RefSeq" id="WP_200966774.1">
    <property type="nucleotide sequence ID" value="NZ_BMAQ01000020.1"/>
</dbReference>
<dbReference type="InterPro" id="IPR009057">
    <property type="entry name" value="Homeodomain-like_sf"/>
</dbReference>
<evidence type="ECO:0000256" key="2">
    <source>
        <dbReference type="ARBA" id="ARBA00023125"/>
    </source>
</evidence>
<reference evidence="6" key="1">
    <citation type="submission" date="2020-08" db="EMBL/GenBank/DDBJ databases">
        <authorList>
            <person name="Uke A."/>
            <person name="Chhe C."/>
            <person name="Baramee S."/>
            <person name="Kosugi A."/>
        </authorList>
    </citation>
    <scope>NUCLEOTIDE SEQUENCE</scope>
    <source>
        <strain evidence="6">DA-C8</strain>
    </source>
</reference>
<evidence type="ECO:0000259" key="5">
    <source>
        <dbReference type="PROSITE" id="PS50977"/>
    </source>
</evidence>
<sequence>MSTRQKKRSEETKQAILTAAGRMFADRGFDSVTMREIAKEAGCSHTTIYIYFKDKEELLYELSMPSLLELKKRFDIISAKSGTSPESRLKEMSMEFVRFCLMNKTMYTIFFIAKGTRVDEKDPKLAINRLRMDLFEQIKRELLATLRLTPDDDRLLMFSRIYFYMMHGMVSTYKDSAESLQDMMNRLGATFDEAFEVLLVGLKQKSQKGDDKQ</sequence>
<dbReference type="AlphaFoldDB" id="A0A916VFP8"/>
<dbReference type="InterPro" id="IPR050109">
    <property type="entry name" value="HTH-type_TetR-like_transc_reg"/>
</dbReference>
<dbReference type="PANTHER" id="PTHR30055:SF234">
    <property type="entry name" value="HTH-TYPE TRANSCRIPTIONAL REGULATOR BETI"/>
    <property type="match status" value="1"/>
</dbReference>
<dbReference type="GO" id="GO:0003700">
    <property type="term" value="F:DNA-binding transcription factor activity"/>
    <property type="evidence" value="ECO:0007669"/>
    <property type="project" value="TreeGrafter"/>
</dbReference>
<comment type="caution">
    <text evidence="6">The sequence shown here is derived from an EMBL/GenBank/DDBJ whole genome shotgun (WGS) entry which is preliminary data.</text>
</comment>
<evidence type="ECO:0000313" key="6">
    <source>
        <dbReference type="EMBL" id="GFR38527.1"/>
    </source>
</evidence>
<feature type="DNA-binding region" description="H-T-H motif" evidence="4">
    <location>
        <begin position="33"/>
        <end position="52"/>
    </location>
</feature>
<evidence type="ECO:0000256" key="1">
    <source>
        <dbReference type="ARBA" id="ARBA00023015"/>
    </source>
</evidence>
<evidence type="ECO:0000256" key="3">
    <source>
        <dbReference type="ARBA" id="ARBA00023163"/>
    </source>
</evidence>
<dbReference type="Pfam" id="PF00440">
    <property type="entry name" value="TetR_N"/>
    <property type="match status" value="1"/>
</dbReference>
<keyword evidence="2 4" id="KW-0238">DNA-binding</keyword>
<dbReference type="GO" id="GO:0045892">
    <property type="term" value="P:negative regulation of DNA-templated transcription"/>
    <property type="evidence" value="ECO:0007669"/>
    <property type="project" value="UniProtKB-ARBA"/>
</dbReference>
<dbReference type="InterPro" id="IPR001647">
    <property type="entry name" value="HTH_TetR"/>
</dbReference>
<dbReference type="Proteomes" id="UP000654993">
    <property type="component" value="Unassembled WGS sequence"/>
</dbReference>
<dbReference type="GO" id="GO:0000976">
    <property type="term" value="F:transcription cis-regulatory region binding"/>
    <property type="evidence" value="ECO:0007669"/>
    <property type="project" value="TreeGrafter"/>
</dbReference>
<dbReference type="InterPro" id="IPR036271">
    <property type="entry name" value="Tet_transcr_reg_TetR-rel_C_sf"/>
</dbReference>
<feature type="domain" description="HTH tetR-type" evidence="5">
    <location>
        <begin position="10"/>
        <end position="70"/>
    </location>
</feature>
<dbReference type="SUPFAM" id="SSF48498">
    <property type="entry name" value="Tetracyclin repressor-like, C-terminal domain"/>
    <property type="match status" value="1"/>
</dbReference>
<dbReference type="Gene3D" id="1.10.357.10">
    <property type="entry name" value="Tetracycline Repressor, domain 2"/>
    <property type="match status" value="1"/>
</dbReference>
<gene>
    <name evidence="6" type="ORF">PRECH8_18230</name>
</gene>
<evidence type="ECO:0000313" key="7">
    <source>
        <dbReference type="Proteomes" id="UP000654993"/>
    </source>
</evidence>
<accession>A0A916VFP8</accession>
<dbReference type="SUPFAM" id="SSF46689">
    <property type="entry name" value="Homeodomain-like"/>
    <property type="match status" value="1"/>
</dbReference>
<dbReference type="EMBL" id="BMAQ01000020">
    <property type="protein sequence ID" value="GFR38527.1"/>
    <property type="molecule type" value="Genomic_DNA"/>
</dbReference>
<keyword evidence="7" id="KW-1185">Reference proteome</keyword>
<dbReference type="PRINTS" id="PR00455">
    <property type="entry name" value="HTHTETR"/>
</dbReference>
<proteinExistence type="predicted"/>
<reference evidence="6" key="2">
    <citation type="journal article" date="2021" name="Data Brief">
        <title>Draft genome sequence data of the facultative, thermophilic, xylanolytic bacterium Paenibacillus sp. strain DA-C8.</title>
        <authorList>
            <person name="Chhe C."/>
            <person name="Uke A."/>
            <person name="Baramee S."/>
            <person name="Ungkulpasvich U."/>
            <person name="Tachaapaikoon C."/>
            <person name="Pason P."/>
            <person name="Waeonukul R."/>
            <person name="Ratanakhanokchai K."/>
            <person name="Kosugi A."/>
        </authorList>
    </citation>
    <scope>NUCLEOTIDE SEQUENCE</scope>
    <source>
        <strain evidence="6">DA-C8</strain>
    </source>
</reference>
<keyword evidence="3" id="KW-0804">Transcription</keyword>
<dbReference type="FunFam" id="1.10.10.60:FF:000141">
    <property type="entry name" value="TetR family transcriptional regulator"/>
    <property type="match status" value="1"/>
</dbReference>
<dbReference type="PANTHER" id="PTHR30055">
    <property type="entry name" value="HTH-TYPE TRANSCRIPTIONAL REGULATOR RUTR"/>
    <property type="match status" value="1"/>
</dbReference>
<protein>
    <submittedName>
        <fullName evidence="6">TetR family transcriptional regulator</fullName>
    </submittedName>
</protein>
<keyword evidence="1" id="KW-0805">Transcription regulation</keyword>
<dbReference type="PROSITE" id="PS50977">
    <property type="entry name" value="HTH_TETR_2"/>
    <property type="match status" value="1"/>
</dbReference>